<dbReference type="InterPro" id="IPR036465">
    <property type="entry name" value="vWFA_dom_sf"/>
</dbReference>
<dbReference type="CDD" id="cd00198">
    <property type="entry name" value="vWFA"/>
    <property type="match status" value="1"/>
</dbReference>
<gene>
    <name evidence="1" type="ORF">AA2016_3159</name>
    <name evidence="2" type="ORF">FHS67_003003</name>
</gene>
<protein>
    <submittedName>
        <fullName evidence="1">von Willebrand factor A</fullName>
    </submittedName>
</protein>
<reference evidence="2 4" key="2">
    <citation type="submission" date="2020-08" db="EMBL/GenBank/DDBJ databases">
        <title>Genomic Encyclopedia of Type Strains, Phase IV (KMG-IV): sequencing the most valuable type-strain genomes for metagenomic binning, comparative biology and taxonomic classification.</title>
        <authorList>
            <person name="Goeker M."/>
        </authorList>
    </citation>
    <scope>NUCLEOTIDE SEQUENCE [LARGE SCALE GENOMIC DNA]</scope>
    <source>
        <strain evidence="2 4">DSM 10368</strain>
    </source>
</reference>
<accession>A0AAC8YPW5</accession>
<sequence>MTPSSATSDGRIADNIVYFARALRKAGMRVGPASVMDAIEAVLAAGIGSRDDFYWTLHAVLVSRHEDHSTFDEAFRLFWKSRELIEKMLAMFSPVAPDRREKQKPRAAENRVSQAMFEGHHNSQPPREIPEIEVDARFTVSGNDMLRGKDFAQMTASEMSDARREIAALRLPFDTVRTRRFKPDPHGGTVDPRAMMRAAARTGGQLILPKFRSVREVHPPLVVLADISGSMSQYTRIFLHFLHALAEKRRRVHTFVFGTRLTNLTRQMRHRDPDAALADCSAAVKDWSGGTRIGDTLGEFNRLWSRRVLGQGAVVLLITDGLERDDVSGLSEEMERLKKSCRRLIWLNPLLRFEGFEARARGVRAMLPYVDEFRPVHNLNALGDLCASLGAPASRDTDPRLWMIDGLRRAA</sequence>
<dbReference type="PANTHER" id="PTHR39338:SF6">
    <property type="entry name" value="BLL5662 PROTEIN"/>
    <property type="match status" value="1"/>
</dbReference>
<dbReference type="Gene3D" id="3.40.50.410">
    <property type="entry name" value="von Willebrand factor, type A domain"/>
    <property type="match status" value="1"/>
</dbReference>
<dbReference type="PANTHER" id="PTHR39338">
    <property type="entry name" value="BLL5662 PROTEIN-RELATED"/>
    <property type="match status" value="1"/>
</dbReference>
<organism evidence="1 3">
    <name type="scientific">Aminobacter aminovorans</name>
    <name type="common">Chelatobacter heintzii</name>
    <dbReference type="NCBI Taxonomy" id="83263"/>
    <lineage>
        <taxon>Bacteria</taxon>
        <taxon>Pseudomonadati</taxon>
        <taxon>Pseudomonadota</taxon>
        <taxon>Alphaproteobacteria</taxon>
        <taxon>Hyphomicrobiales</taxon>
        <taxon>Phyllobacteriaceae</taxon>
        <taxon>Aminobacter</taxon>
    </lineage>
</organism>
<dbReference type="Proteomes" id="UP000075755">
    <property type="component" value="Chromosome"/>
</dbReference>
<reference evidence="1 3" key="1">
    <citation type="submission" date="2016-03" db="EMBL/GenBank/DDBJ databases">
        <title>Complete genome of Aminobacter aminovorans KCTC 2477.</title>
        <authorList>
            <person name="Kim K.M."/>
        </authorList>
    </citation>
    <scope>NUCLEOTIDE SEQUENCE [LARGE SCALE GENOMIC DNA]</scope>
    <source>
        <strain evidence="1 3">KCTC 2477</strain>
    </source>
</reference>
<name>A0AAC8YPW5_AMIAI</name>
<dbReference type="EMBL" id="JACICB010000010">
    <property type="protein sequence ID" value="MBB3706677.1"/>
    <property type="molecule type" value="Genomic_DNA"/>
</dbReference>
<dbReference type="PIRSF" id="PIRSF010256">
    <property type="entry name" value="CoxE_vWa"/>
    <property type="match status" value="1"/>
</dbReference>
<dbReference type="KEGG" id="aak:AA2016_3159"/>
<dbReference type="RefSeq" id="WP_067961327.1">
    <property type="nucleotide sequence ID" value="NZ_CP015005.1"/>
</dbReference>
<evidence type="ECO:0000313" key="3">
    <source>
        <dbReference type="Proteomes" id="UP000075755"/>
    </source>
</evidence>
<evidence type="ECO:0000313" key="1">
    <source>
        <dbReference type="EMBL" id="AMS42083.1"/>
    </source>
</evidence>
<keyword evidence="4" id="KW-1185">Reference proteome</keyword>
<dbReference type="Proteomes" id="UP000577697">
    <property type="component" value="Unassembled WGS sequence"/>
</dbReference>
<proteinExistence type="predicted"/>
<evidence type="ECO:0000313" key="4">
    <source>
        <dbReference type="Proteomes" id="UP000577697"/>
    </source>
</evidence>
<dbReference type="Pfam" id="PF05762">
    <property type="entry name" value="VWA_CoxE"/>
    <property type="match status" value="1"/>
</dbReference>
<dbReference type="SUPFAM" id="SSF53300">
    <property type="entry name" value="vWA-like"/>
    <property type="match status" value="1"/>
</dbReference>
<dbReference type="AlphaFoldDB" id="A0AAC8YPW5"/>
<evidence type="ECO:0000313" key="2">
    <source>
        <dbReference type="EMBL" id="MBB3706677.1"/>
    </source>
</evidence>
<dbReference type="InterPro" id="IPR008912">
    <property type="entry name" value="Uncharacterised_CoxE"/>
</dbReference>
<dbReference type="EMBL" id="CP015005">
    <property type="protein sequence ID" value="AMS42083.1"/>
    <property type="molecule type" value="Genomic_DNA"/>
</dbReference>
<dbReference type="InterPro" id="IPR011195">
    <property type="entry name" value="UCP010256"/>
</dbReference>